<keyword evidence="7 8" id="KW-0472">Membrane</keyword>
<dbReference type="PANTHER" id="PTHR43066:SF1">
    <property type="entry name" value="RHOMBOID PROTEIN 2"/>
    <property type="match status" value="1"/>
</dbReference>
<dbReference type="GO" id="GO:0004252">
    <property type="term" value="F:serine-type endopeptidase activity"/>
    <property type="evidence" value="ECO:0007669"/>
    <property type="project" value="InterPro"/>
</dbReference>
<dbReference type="GO" id="GO:0016020">
    <property type="term" value="C:membrane"/>
    <property type="evidence" value="ECO:0007669"/>
    <property type="project" value="UniProtKB-SubCell"/>
</dbReference>
<sequence length="277" mass="32208">MNRDRRGVQLGVLLLLHELAAYGLERIPPATLLLIVFQTLAYIGFIPVLDAYKIASHCLQPSKIIYKKQLERLFYPTYMHADDMHLYYNMVSFLLKGVQLEPFFGTRYFLFLIVTFGMLINMLIVLLSYAAHNVGFGSLNLMRQCAVGFSGVIFALKVLCQEYDPMSRQYGFLRRHRSLLNLSCWSELLLIQLATPNASFVGHLCGILIGIFYTRGFLKDILDLIYPGTYLRSHYRRPRDEQYASRRSRPRNNDEYTGGLSEEEQFIRAMQQSRWEF</sequence>
<accession>A0A5S6QVR6</accession>
<keyword evidence="4 8" id="KW-0812">Transmembrane</keyword>
<dbReference type="PANTHER" id="PTHR43066">
    <property type="entry name" value="RHOMBOID-RELATED PROTEIN"/>
    <property type="match status" value="1"/>
</dbReference>
<dbReference type="Proteomes" id="UP000046395">
    <property type="component" value="Unassembled WGS sequence"/>
</dbReference>
<feature type="domain" description="Peptidase S54 rhomboid" evidence="9">
    <location>
        <begin position="68"/>
        <end position="217"/>
    </location>
</feature>
<keyword evidence="6 8" id="KW-1133">Transmembrane helix</keyword>
<comment type="subcellular location">
    <subcellularLocation>
        <location evidence="1">Membrane</location>
        <topology evidence="1">Multi-pass membrane protein</topology>
    </subcellularLocation>
</comment>
<evidence type="ECO:0000256" key="5">
    <source>
        <dbReference type="ARBA" id="ARBA00022801"/>
    </source>
</evidence>
<reference evidence="10" key="2">
    <citation type="submission" date="2014-03" db="EMBL/GenBank/DDBJ databases">
        <title>The whipworm genome and dual-species transcriptomics of an intimate host-pathogen interaction.</title>
        <authorList>
            <person name="Foth B.J."/>
            <person name="Tsai I.J."/>
            <person name="Reid A.J."/>
            <person name="Bancroft A.J."/>
            <person name="Nichol S."/>
            <person name="Tracey A."/>
            <person name="Holroyd N."/>
            <person name="Cotton J.A."/>
            <person name="Stanley E.J."/>
            <person name="Zarowiecki M."/>
            <person name="Liu J.Z."/>
            <person name="Huckvale T."/>
            <person name="Cooper P.J."/>
            <person name="Grencis R.K."/>
            <person name="Berriman M."/>
        </authorList>
    </citation>
    <scope>NUCLEOTIDE SEQUENCE [LARGE SCALE GENOMIC DNA]</scope>
    <source>
        <strain evidence="10">Edinburgh</strain>
    </source>
</reference>
<proteinExistence type="inferred from homology"/>
<dbReference type="InterPro" id="IPR035952">
    <property type="entry name" value="Rhomboid-like_sf"/>
</dbReference>
<organism evidence="10 11">
    <name type="scientific">Trichuris muris</name>
    <name type="common">Mouse whipworm</name>
    <dbReference type="NCBI Taxonomy" id="70415"/>
    <lineage>
        <taxon>Eukaryota</taxon>
        <taxon>Metazoa</taxon>
        <taxon>Ecdysozoa</taxon>
        <taxon>Nematoda</taxon>
        <taxon>Enoplea</taxon>
        <taxon>Dorylaimia</taxon>
        <taxon>Trichinellida</taxon>
        <taxon>Trichuridae</taxon>
        <taxon>Trichuris</taxon>
    </lineage>
</organism>
<dbReference type="AlphaFoldDB" id="A0A5S6QVR6"/>
<dbReference type="InterPro" id="IPR022764">
    <property type="entry name" value="Peptidase_S54_rhomboid_dom"/>
</dbReference>
<evidence type="ECO:0000256" key="2">
    <source>
        <dbReference type="ARBA" id="ARBA00009045"/>
    </source>
</evidence>
<dbReference type="STRING" id="70415.A0A5S6QVR6"/>
<evidence type="ECO:0000256" key="4">
    <source>
        <dbReference type="ARBA" id="ARBA00022692"/>
    </source>
</evidence>
<reference evidence="11 12" key="3">
    <citation type="submission" date="2019-12" db="UniProtKB">
        <authorList>
            <consortium name="WormBaseParasite"/>
        </authorList>
    </citation>
    <scope>IDENTIFICATION</scope>
</reference>
<evidence type="ECO:0000256" key="6">
    <source>
        <dbReference type="ARBA" id="ARBA00022989"/>
    </source>
</evidence>
<evidence type="ECO:0000313" key="12">
    <source>
        <dbReference type="WBParaSite" id="TMUE_3000011285.1"/>
    </source>
</evidence>
<dbReference type="SUPFAM" id="SSF144091">
    <property type="entry name" value="Rhomboid-like"/>
    <property type="match status" value="1"/>
</dbReference>
<evidence type="ECO:0000313" key="11">
    <source>
        <dbReference type="WBParaSite" id="TMUE_3000011188.1"/>
    </source>
</evidence>
<keyword evidence="3" id="KW-0645">Protease</keyword>
<feature type="transmembrane region" description="Helical" evidence="8">
    <location>
        <begin position="108"/>
        <end position="129"/>
    </location>
</feature>
<evidence type="ECO:0000256" key="1">
    <source>
        <dbReference type="ARBA" id="ARBA00004141"/>
    </source>
</evidence>
<dbReference type="Gene3D" id="1.20.1540.10">
    <property type="entry name" value="Rhomboid-like"/>
    <property type="match status" value="1"/>
</dbReference>
<evidence type="ECO:0000259" key="9">
    <source>
        <dbReference type="Pfam" id="PF01694"/>
    </source>
</evidence>
<evidence type="ECO:0000256" key="8">
    <source>
        <dbReference type="SAM" id="Phobius"/>
    </source>
</evidence>
<evidence type="ECO:0000256" key="3">
    <source>
        <dbReference type="ARBA" id="ARBA00022670"/>
    </source>
</evidence>
<dbReference type="GO" id="GO:0006508">
    <property type="term" value="P:proteolysis"/>
    <property type="evidence" value="ECO:0007669"/>
    <property type="project" value="UniProtKB-KW"/>
</dbReference>
<evidence type="ECO:0000256" key="7">
    <source>
        <dbReference type="ARBA" id="ARBA00023136"/>
    </source>
</evidence>
<protein>
    <submittedName>
        <fullName evidence="11 12">Peptidase S54 rhomboid domain-containing protein</fullName>
    </submittedName>
</protein>
<dbReference type="WBParaSite" id="TMUE_3000011285.1">
    <property type="protein sequence ID" value="TMUE_3000011285.1"/>
    <property type="gene ID" value="WBGene00286404"/>
</dbReference>
<dbReference type="WBParaSite" id="TMUE_3000011188.1">
    <property type="protein sequence ID" value="TMUE_3000011188.1"/>
    <property type="gene ID" value="WBGene00301209"/>
</dbReference>
<name>A0A5S6QVR6_TRIMR</name>
<keyword evidence="10" id="KW-1185">Reference proteome</keyword>
<keyword evidence="5" id="KW-0378">Hydrolase</keyword>
<comment type="similarity">
    <text evidence="2">Belongs to the peptidase S54 family.</text>
</comment>
<feature type="transmembrane region" description="Helical" evidence="8">
    <location>
        <begin position="200"/>
        <end position="218"/>
    </location>
</feature>
<evidence type="ECO:0000313" key="10">
    <source>
        <dbReference type="Proteomes" id="UP000046395"/>
    </source>
</evidence>
<dbReference type="Pfam" id="PF01694">
    <property type="entry name" value="Rhomboid"/>
    <property type="match status" value="1"/>
</dbReference>
<reference evidence="10" key="1">
    <citation type="submission" date="2013-11" db="EMBL/GenBank/DDBJ databases">
        <authorList>
            <person name="Aslett M."/>
        </authorList>
    </citation>
    <scope>NUCLEOTIDE SEQUENCE [LARGE SCALE GENOMIC DNA]</scope>
    <source>
        <strain evidence="10">Edinburgh</strain>
    </source>
</reference>
<feature type="transmembrane region" description="Helical" evidence="8">
    <location>
        <begin position="31"/>
        <end position="52"/>
    </location>
</feature>